<name>A0ABY5VJN6_9FIRM</name>
<dbReference type="EMBL" id="CP102290">
    <property type="protein sequence ID" value="UWP60517.1"/>
    <property type="molecule type" value="Genomic_DNA"/>
</dbReference>
<dbReference type="InterPro" id="IPR017871">
    <property type="entry name" value="ABC_transporter-like_CS"/>
</dbReference>
<keyword evidence="2" id="KW-0547">Nucleotide-binding</keyword>
<protein>
    <submittedName>
        <fullName evidence="5">ATP-binding cassette domain-containing protein</fullName>
    </submittedName>
</protein>
<dbReference type="InterPro" id="IPR003439">
    <property type="entry name" value="ABC_transporter-like_ATP-bd"/>
</dbReference>
<organism evidence="5 6">
    <name type="scientific">Ruminococcus gauvreauii</name>
    <dbReference type="NCBI Taxonomy" id="438033"/>
    <lineage>
        <taxon>Bacteria</taxon>
        <taxon>Bacillati</taxon>
        <taxon>Bacillota</taxon>
        <taxon>Clostridia</taxon>
        <taxon>Eubacteriales</taxon>
        <taxon>Oscillospiraceae</taxon>
        <taxon>Ruminococcus</taxon>
    </lineage>
</organism>
<dbReference type="InterPro" id="IPR051782">
    <property type="entry name" value="ABC_Transporter_VariousFunc"/>
</dbReference>
<dbReference type="PANTHER" id="PTHR42939">
    <property type="entry name" value="ABC TRANSPORTER ATP-BINDING PROTEIN ALBC-RELATED"/>
    <property type="match status" value="1"/>
</dbReference>
<evidence type="ECO:0000259" key="4">
    <source>
        <dbReference type="PROSITE" id="PS50893"/>
    </source>
</evidence>
<evidence type="ECO:0000256" key="2">
    <source>
        <dbReference type="ARBA" id="ARBA00022741"/>
    </source>
</evidence>
<proteinExistence type="predicted"/>
<dbReference type="SMART" id="SM00382">
    <property type="entry name" value="AAA"/>
    <property type="match status" value="1"/>
</dbReference>
<keyword evidence="3 5" id="KW-0067">ATP-binding</keyword>
<dbReference type="GO" id="GO:0005524">
    <property type="term" value="F:ATP binding"/>
    <property type="evidence" value="ECO:0007669"/>
    <property type="project" value="UniProtKB-KW"/>
</dbReference>
<feature type="domain" description="ABC transporter" evidence="4">
    <location>
        <begin position="3"/>
        <end position="231"/>
    </location>
</feature>
<evidence type="ECO:0000313" key="5">
    <source>
        <dbReference type="EMBL" id="UWP60517.1"/>
    </source>
</evidence>
<gene>
    <name evidence="5" type="ORF">NQ502_05630</name>
</gene>
<dbReference type="PANTHER" id="PTHR42939:SF1">
    <property type="entry name" value="ABC TRANSPORTER ATP-BINDING PROTEIN ALBC-RELATED"/>
    <property type="match status" value="1"/>
</dbReference>
<evidence type="ECO:0000313" key="6">
    <source>
        <dbReference type="Proteomes" id="UP001060164"/>
    </source>
</evidence>
<evidence type="ECO:0000256" key="1">
    <source>
        <dbReference type="ARBA" id="ARBA00022448"/>
    </source>
</evidence>
<dbReference type="InterPro" id="IPR027417">
    <property type="entry name" value="P-loop_NTPase"/>
</dbReference>
<dbReference type="InterPro" id="IPR003593">
    <property type="entry name" value="AAA+_ATPase"/>
</dbReference>
<accession>A0ABY5VJN6</accession>
<dbReference type="Pfam" id="PF00005">
    <property type="entry name" value="ABC_tran"/>
    <property type="match status" value="1"/>
</dbReference>
<dbReference type="PROSITE" id="PS00211">
    <property type="entry name" value="ABC_TRANSPORTER_1"/>
    <property type="match status" value="1"/>
</dbReference>
<keyword evidence="6" id="KW-1185">Reference proteome</keyword>
<dbReference type="SUPFAM" id="SSF52540">
    <property type="entry name" value="P-loop containing nucleoside triphosphate hydrolases"/>
    <property type="match status" value="1"/>
</dbReference>
<dbReference type="Gene3D" id="3.40.50.300">
    <property type="entry name" value="P-loop containing nucleotide triphosphate hydrolases"/>
    <property type="match status" value="1"/>
</dbReference>
<reference evidence="5" key="1">
    <citation type="journal article" date="2022" name="Cell">
        <title>Design, construction, and in vivo augmentation of a complex gut microbiome.</title>
        <authorList>
            <person name="Cheng A.G."/>
            <person name="Ho P.Y."/>
            <person name="Aranda-Diaz A."/>
            <person name="Jain S."/>
            <person name="Yu F.B."/>
            <person name="Meng X."/>
            <person name="Wang M."/>
            <person name="Iakiviak M."/>
            <person name="Nagashima K."/>
            <person name="Zhao A."/>
            <person name="Murugkar P."/>
            <person name="Patil A."/>
            <person name="Atabakhsh K."/>
            <person name="Weakley A."/>
            <person name="Yan J."/>
            <person name="Brumbaugh A.R."/>
            <person name="Higginbottom S."/>
            <person name="Dimas A."/>
            <person name="Shiver A.L."/>
            <person name="Deutschbauer A."/>
            <person name="Neff N."/>
            <person name="Sonnenburg J.L."/>
            <person name="Huang K.C."/>
            <person name="Fischbach M.A."/>
        </authorList>
    </citation>
    <scope>NUCLEOTIDE SEQUENCE</scope>
    <source>
        <strain evidence="5">DSM 19829</strain>
    </source>
</reference>
<sequence length="243" mass="26970">MKLEAVNLDKRYRKVHALKNVSFSLEAGIYGLLGPNGSGKSTLMNIVTTNLRATSGEISWNGMEIHKLGKEYRKILGYVPQQQALYPDFTVIDFMQYVALLRGVPADSAKESIADILREVELEEVSQFKIRMLSGGMKQRLLIAQALVDSPELLVMDEPTVGLDPKQRSQIRTLIQRIADGKIVVIATHIVSDLESIAGEILLLKEGQLLKAGSPSRLMRETAALAKKPIHSLEEVYLYHFGA</sequence>
<dbReference type="Proteomes" id="UP001060164">
    <property type="component" value="Chromosome"/>
</dbReference>
<evidence type="ECO:0000256" key="3">
    <source>
        <dbReference type="ARBA" id="ARBA00022840"/>
    </source>
</evidence>
<dbReference type="PROSITE" id="PS50893">
    <property type="entry name" value="ABC_TRANSPORTER_2"/>
    <property type="match status" value="1"/>
</dbReference>
<dbReference type="RefSeq" id="WP_044983593.1">
    <property type="nucleotide sequence ID" value="NZ_CABLBR010000042.1"/>
</dbReference>
<keyword evidence="1" id="KW-0813">Transport</keyword>